<dbReference type="PROSITE" id="PS51873">
    <property type="entry name" value="TRIAD"/>
    <property type="match status" value="1"/>
</dbReference>
<feature type="region of interest" description="Disordered" evidence="10">
    <location>
        <begin position="1"/>
        <end position="29"/>
    </location>
</feature>
<dbReference type="GO" id="GO:0004842">
    <property type="term" value="F:ubiquitin-protein transferase activity"/>
    <property type="evidence" value="ECO:0007669"/>
    <property type="project" value="InterPro"/>
</dbReference>
<organism evidence="13 14">
    <name type="scientific">Macleaya cordata</name>
    <name type="common">Five-seeded plume-poppy</name>
    <name type="synonym">Bocconia cordata</name>
    <dbReference type="NCBI Taxonomy" id="56857"/>
    <lineage>
        <taxon>Eukaryota</taxon>
        <taxon>Viridiplantae</taxon>
        <taxon>Streptophyta</taxon>
        <taxon>Embryophyta</taxon>
        <taxon>Tracheophyta</taxon>
        <taxon>Spermatophyta</taxon>
        <taxon>Magnoliopsida</taxon>
        <taxon>Ranunculales</taxon>
        <taxon>Papaveraceae</taxon>
        <taxon>Papaveroideae</taxon>
        <taxon>Macleaya</taxon>
    </lineage>
</organism>
<dbReference type="AlphaFoldDB" id="A0A200QAG9"/>
<evidence type="ECO:0000313" key="13">
    <source>
        <dbReference type="EMBL" id="OVA07498.1"/>
    </source>
</evidence>
<dbReference type="Pfam" id="PF00097">
    <property type="entry name" value="zf-C3HC4"/>
    <property type="match status" value="1"/>
</dbReference>
<keyword evidence="5" id="KW-0677">Repeat</keyword>
<keyword evidence="14" id="KW-1185">Reference proteome</keyword>
<dbReference type="InterPro" id="IPR017907">
    <property type="entry name" value="Znf_RING_CS"/>
</dbReference>
<evidence type="ECO:0000259" key="11">
    <source>
        <dbReference type="PROSITE" id="PS50089"/>
    </source>
</evidence>
<evidence type="ECO:0000313" key="14">
    <source>
        <dbReference type="Proteomes" id="UP000195402"/>
    </source>
</evidence>
<keyword evidence="4" id="KW-0479">Metal-binding</keyword>
<gene>
    <name evidence="13" type="ORF">BVC80_8509g9</name>
</gene>
<protein>
    <submittedName>
        <fullName evidence="13">Zinc finger protein</fullName>
    </submittedName>
</protein>
<dbReference type="STRING" id="56857.A0A200QAG9"/>
<evidence type="ECO:0000256" key="3">
    <source>
        <dbReference type="ARBA" id="ARBA00022679"/>
    </source>
</evidence>
<dbReference type="OrthoDB" id="10009520at2759"/>
<dbReference type="PROSITE" id="PS00518">
    <property type="entry name" value="ZF_RING_1"/>
    <property type="match status" value="1"/>
</dbReference>
<dbReference type="SUPFAM" id="SSF57850">
    <property type="entry name" value="RING/U-box"/>
    <property type="match status" value="1"/>
</dbReference>
<evidence type="ECO:0000256" key="4">
    <source>
        <dbReference type="ARBA" id="ARBA00022723"/>
    </source>
</evidence>
<feature type="domain" description="RING-type" evidence="11">
    <location>
        <begin position="34"/>
        <end position="83"/>
    </location>
</feature>
<comment type="function">
    <text evidence="1">Might act as an E3 ubiquitin-protein ligase, or as part of E3 complex, which accepts ubiquitin from specific E2 ubiquitin-conjugating enzymes and then transfers it to substrates.</text>
</comment>
<name>A0A200QAG9_MACCD</name>
<evidence type="ECO:0000256" key="6">
    <source>
        <dbReference type="ARBA" id="ARBA00022771"/>
    </source>
</evidence>
<comment type="caution">
    <text evidence="13">The sequence shown here is derived from an EMBL/GenBank/DDBJ whole genome shotgun (WGS) entry which is preliminary data.</text>
</comment>
<accession>A0A200QAG9</accession>
<dbReference type="InParanoid" id="A0A200QAG9"/>
<keyword evidence="7" id="KW-0833">Ubl conjugation pathway</keyword>
<dbReference type="SMART" id="SM00184">
    <property type="entry name" value="RING"/>
    <property type="match status" value="1"/>
</dbReference>
<evidence type="ECO:0000256" key="5">
    <source>
        <dbReference type="ARBA" id="ARBA00022737"/>
    </source>
</evidence>
<reference evidence="13 14" key="1">
    <citation type="journal article" date="2017" name="Mol. Plant">
        <title>The Genome of Medicinal Plant Macleaya cordata Provides New Insights into Benzylisoquinoline Alkaloids Metabolism.</title>
        <authorList>
            <person name="Liu X."/>
            <person name="Liu Y."/>
            <person name="Huang P."/>
            <person name="Ma Y."/>
            <person name="Qing Z."/>
            <person name="Tang Q."/>
            <person name="Cao H."/>
            <person name="Cheng P."/>
            <person name="Zheng Y."/>
            <person name="Yuan Z."/>
            <person name="Zhou Y."/>
            <person name="Liu J."/>
            <person name="Tang Z."/>
            <person name="Zhuo Y."/>
            <person name="Zhang Y."/>
            <person name="Yu L."/>
            <person name="Huang J."/>
            <person name="Yang P."/>
            <person name="Peng Q."/>
            <person name="Zhang J."/>
            <person name="Jiang W."/>
            <person name="Zhang Z."/>
            <person name="Lin K."/>
            <person name="Ro D.K."/>
            <person name="Chen X."/>
            <person name="Xiong X."/>
            <person name="Shang Y."/>
            <person name="Huang S."/>
            <person name="Zeng J."/>
        </authorList>
    </citation>
    <scope>NUCLEOTIDE SEQUENCE [LARGE SCALE GENOMIC DNA]</scope>
    <source>
        <strain evidence="14">cv. BLH2017</strain>
        <tissue evidence="13">Root</tissue>
    </source>
</reference>
<keyword evidence="3" id="KW-0808">Transferase</keyword>
<evidence type="ECO:0000256" key="9">
    <source>
        <dbReference type="PROSITE-ProRule" id="PRU00175"/>
    </source>
</evidence>
<dbReference type="InterPro" id="IPR001841">
    <property type="entry name" value="Znf_RING"/>
</dbReference>
<dbReference type="InterPro" id="IPR013083">
    <property type="entry name" value="Znf_RING/FYVE/PHD"/>
</dbReference>
<keyword evidence="6 9" id="KW-0863">Zinc-finger</keyword>
<dbReference type="InterPro" id="IPR031127">
    <property type="entry name" value="E3_UB_ligase_RBR"/>
</dbReference>
<evidence type="ECO:0000256" key="2">
    <source>
        <dbReference type="ARBA" id="ARBA00005884"/>
    </source>
</evidence>
<dbReference type="Gene3D" id="3.30.40.10">
    <property type="entry name" value="Zinc/RING finger domain, C3HC4 (zinc finger)"/>
    <property type="match status" value="1"/>
</dbReference>
<evidence type="ECO:0000256" key="10">
    <source>
        <dbReference type="SAM" id="MobiDB-lite"/>
    </source>
</evidence>
<proteinExistence type="inferred from homology"/>
<comment type="similarity">
    <text evidence="2">Belongs to the RBR family. Ariadne subfamily.</text>
</comment>
<dbReference type="InterPro" id="IPR018957">
    <property type="entry name" value="Znf_C3HC4_RING-type"/>
</dbReference>
<dbReference type="GO" id="GO:0016567">
    <property type="term" value="P:protein ubiquitination"/>
    <property type="evidence" value="ECO:0007669"/>
    <property type="project" value="InterPro"/>
</dbReference>
<dbReference type="EMBL" id="MVGT01002482">
    <property type="protein sequence ID" value="OVA07498.1"/>
    <property type="molecule type" value="Genomic_DNA"/>
</dbReference>
<dbReference type="FunFam" id="3.30.40.10:FF:000230">
    <property type="entry name" value="RBR-type E3 ubiquitin transferase"/>
    <property type="match status" value="1"/>
</dbReference>
<evidence type="ECO:0000256" key="7">
    <source>
        <dbReference type="ARBA" id="ARBA00022786"/>
    </source>
</evidence>
<feature type="domain" description="RING-type" evidence="12">
    <location>
        <begin position="30"/>
        <end position="155"/>
    </location>
</feature>
<dbReference type="OMA" id="FQDNTSE"/>
<evidence type="ECO:0000259" key="12">
    <source>
        <dbReference type="PROSITE" id="PS51873"/>
    </source>
</evidence>
<evidence type="ECO:0000256" key="1">
    <source>
        <dbReference type="ARBA" id="ARBA00003976"/>
    </source>
</evidence>
<dbReference type="Proteomes" id="UP000195402">
    <property type="component" value="Unassembled WGS sequence"/>
</dbReference>
<dbReference type="GO" id="GO:0008270">
    <property type="term" value="F:zinc ion binding"/>
    <property type="evidence" value="ECO:0007669"/>
    <property type="project" value="UniProtKB-KW"/>
</dbReference>
<sequence>MGNIQVKPNTFDDDDVIDSSSSSPSSCSSSFFTCEICVEPVPLNQKFENMKTMGCSHPFCTDCIAKYIEVKVFQDNTSEIKCPDTNCNVVLDVLLCCSILPARVFEKWCGVLCESAVLLASSRGGFARGRAYCPFQHCSELVLNECETSLITEFC</sequence>
<evidence type="ECO:0000256" key="8">
    <source>
        <dbReference type="ARBA" id="ARBA00022833"/>
    </source>
</evidence>
<dbReference type="PANTHER" id="PTHR11685">
    <property type="entry name" value="RBR FAMILY RING FINGER AND IBR DOMAIN-CONTAINING"/>
    <property type="match status" value="1"/>
</dbReference>
<feature type="compositionally biased region" description="Low complexity" evidence="10">
    <location>
        <begin position="18"/>
        <end position="29"/>
    </location>
</feature>
<dbReference type="PROSITE" id="PS50089">
    <property type="entry name" value="ZF_RING_2"/>
    <property type="match status" value="1"/>
</dbReference>
<keyword evidence="8" id="KW-0862">Zinc</keyword>
<dbReference type="InterPro" id="IPR044066">
    <property type="entry name" value="TRIAD_supradom"/>
</dbReference>